<dbReference type="SUPFAM" id="SSF103481">
    <property type="entry name" value="Multidrug resistance efflux transporter EmrE"/>
    <property type="match status" value="1"/>
</dbReference>
<evidence type="ECO:0000313" key="9">
    <source>
        <dbReference type="Proteomes" id="UP000022141"/>
    </source>
</evidence>
<keyword evidence="9" id="KW-1185">Reference proteome</keyword>
<dbReference type="PATRIC" id="fig|1454004.3.peg.395"/>
<name>A0A011P7V9_ACCRE</name>
<reference evidence="8" key="1">
    <citation type="submission" date="2014-02" db="EMBL/GenBank/DDBJ databases">
        <title>Expanding our view of genomic diversity in Candidatus Accumulibacter clades.</title>
        <authorList>
            <person name="Skennerton C.T."/>
            <person name="Barr J.J."/>
            <person name="Slater F.R."/>
            <person name="Bond P.L."/>
            <person name="Tyson G.W."/>
        </authorList>
    </citation>
    <scope>NUCLEOTIDE SEQUENCE [LARGE SCALE GENOMIC DNA]</scope>
</reference>
<comment type="subcellular location">
    <subcellularLocation>
        <location evidence="1">Cell membrane</location>
        <topology evidence="1">Multi-pass membrane protein</topology>
    </subcellularLocation>
</comment>
<feature type="transmembrane region" description="Helical" evidence="6">
    <location>
        <begin position="45"/>
        <end position="63"/>
    </location>
</feature>
<dbReference type="Pfam" id="PF00892">
    <property type="entry name" value="EamA"/>
    <property type="match status" value="1"/>
</dbReference>
<feature type="transmembrane region" description="Helical" evidence="6">
    <location>
        <begin position="249"/>
        <end position="272"/>
    </location>
</feature>
<feature type="transmembrane region" description="Helical" evidence="6">
    <location>
        <begin position="75"/>
        <end position="93"/>
    </location>
</feature>
<feature type="transmembrane region" description="Helical" evidence="6">
    <location>
        <begin position="161"/>
        <end position="183"/>
    </location>
</feature>
<dbReference type="InterPro" id="IPR037185">
    <property type="entry name" value="EmrE-like"/>
</dbReference>
<evidence type="ECO:0000256" key="6">
    <source>
        <dbReference type="SAM" id="Phobius"/>
    </source>
</evidence>
<keyword evidence="4 6" id="KW-1133">Transmembrane helix</keyword>
<dbReference type="Proteomes" id="UP000022141">
    <property type="component" value="Unassembled WGS sequence"/>
</dbReference>
<evidence type="ECO:0000256" key="5">
    <source>
        <dbReference type="ARBA" id="ARBA00023136"/>
    </source>
</evidence>
<proteinExistence type="predicted"/>
<dbReference type="EMBL" id="JEMY01000003">
    <property type="protein sequence ID" value="EXI91043.1"/>
    <property type="molecule type" value="Genomic_DNA"/>
</dbReference>
<comment type="caution">
    <text evidence="8">The sequence shown here is derived from an EMBL/GenBank/DDBJ whole genome shotgun (WGS) entry which is preliminary data.</text>
</comment>
<evidence type="ECO:0000313" key="8">
    <source>
        <dbReference type="EMBL" id="EXI91043.1"/>
    </source>
</evidence>
<evidence type="ECO:0000256" key="2">
    <source>
        <dbReference type="ARBA" id="ARBA00022475"/>
    </source>
</evidence>
<dbReference type="AlphaFoldDB" id="A0A011P7V9"/>
<dbReference type="STRING" id="1454004.AW11_00384"/>
<organism evidence="8 9">
    <name type="scientific">Accumulibacter regalis</name>
    <dbReference type="NCBI Taxonomy" id="522306"/>
    <lineage>
        <taxon>Bacteria</taxon>
        <taxon>Pseudomonadati</taxon>
        <taxon>Pseudomonadota</taxon>
        <taxon>Betaproteobacteria</taxon>
        <taxon>Candidatus Accumulibacter</taxon>
    </lineage>
</organism>
<dbReference type="InterPro" id="IPR000620">
    <property type="entry name" value="EamA_dom"/>
</dbReference>
<dbReference type="PANTHER" id="PTHR42920">
    <property type="entry name" value="OS03G0707200 PROTEIN-RELATED"/>
    <property type="match status" value="1"/>
</dbReference>
<sequence length="284" mass="29328">MVGVGPLTFTGIRFLLGTAVVAPLAWREWRLLAVRQAQPLPRDALGIGVLGVLLMLGAVFQQIGITSTTVTNAGFLYRTVRAAGAAALLAAAAHTGTLVGVADVWSVWPTSLGCLAGTWLLSGAQSVDLVVGDLWVMASSVFWALHVIFVGRIAERLHAPFLIAAGQFLVCGLLSLLCAAPTETLTLDGLALAALPIAYAGLVSVGVGYTTQVVAQRYAQPADAAIILSAETVFAAMFGFLLMGDRLNAEGIAGCVLILVCIVAVQIAPLAAAGRQALAARRAQ</sequence>
<dbReference type="eggNOG" id="COG0697">
    <property type="taxonomic scope" value="Bacteria"/>
</dbReference>
<keyword evidence="3 6" id="KW-0812">Transmembrane</keyword>
<dbReference type="GO" id="GO:0005886">
    <property type="term" value="C:plasma membrane"/>
    <property type="evidence" value="ECO:0007669"/>
    <property type="project" value="UniProtKB-SubCell"/>
</dbReference>
<evidence type="ECO:0000256" key="3">
    <source>
        <dbReference type="ARBA" id="ARBA00022692"/>
    </source>
</evidence>
<dbReference type="InterPro" id="IPR051258">
    <property type="entry name" value="Diverse_Substrate_Transporter"/>
</dbReference>
<feature type="transmembrane region" description="Helical" evidence="6">
    <location>
        <begin position="105"/>
        <end position="122"/>
    </location>
</feature>
<dbReference type="PANTHER" id="PTHR42920:SF5">
    <property type="entry name" value="EAMA DOMAIN-CONTAINING PROTEIN"/>
    <property type="match status" value="1"/>
</dbReference>
<evidence type="ECO:0000256" key="1">
    <source>
        <dbReference type="ARBA" id="ARBA00004651"/>
    </source>
</evidence>
<feature type="transmembrane region" description="Helical" evidence="6">
    <location>
        <begin position="6"/>
        <end position="25"/>
    </location>
</feature>
<feature type="transmembrane region" description="Helical" evidence="6">
    <location>
        <begin position="222"/>
        <end position="243"/>
    </location>
</feature>
<gene>
    <name evidence="8" type="ORF">AW11_00384</name>
</gene>
<keyword evidence="5 6" id="KW-0472">Membrane</keyword>
<evidence type="ECO:0000256" key="4">
    <source>
        <dbReference type="ARBA" id="ARBA00022989"/>
    </source>
</evidence>
<feature type="domain" description="EamA" evidence="7">
    <location>
        <begin position="132"/>
        <end position="263"/>
    </location>
</feature>
<feature type="transmembrane region" description="Helical" evidence="6">
    <location>
        <begin position="189"/>
        <end position="210"/>
    </location>
</feature>
<keyword evidence="2" id="KW-1003">Cell membrane</keyword>
<evidence type="ECO:0000259" key="7">
    <source>
        <dbReference type="Pfam" id="PF00892"/>
    </source>
</evidence>
<protein>
    <submittedName>
        <fullName evidence="8">Permease, DMT superfamily</fullName>
    </submittedName>
</protein>
<accession>A0A011P7V9</accession>
<feature type="transmembrane region" description="Helical" evidence="6">
    <location>
        <begin position="134"/>
        <end position="154"/>
    </location>
</feature>